<evidence type="ECO:0000313" key="1">
    <source>
        <dbReference type="EMBL" id="SDZ68277.1"/>
    </source>
</evidence>
<dbReference type="STRING" id="1503961.SAMN05421736_13322"/>
<dbReference type="PROSITE" id="PS51257">
    <property type="entry name" value="PROKAR_LIPOPROTEIN"/>
    <property type="match status" value="1"/>
</dbReference>
<dbReference type="OrthoDB" id="2850498at2"/>
<evidence type="ECO:0000313" key="2">
    <source>
        <dbReference type="Proteomes" id="UP000198935"/>
    </source>
</evidence>
<keyword evidence="2" id="KW-1185">Reference proteome</keyword>
<sequence>MTKIQRLSIFIFGILTILLSACSYKEFEDSLKDSFNKEMERDEIINTSTIPERSSEDEESGLFFVGDTISITDSDNETVEYTLQQVHFSENIHELGLKKEDFTDRSLIDDNGDIHTGYQLVTIDVKVKNIDYKGFEFDDEQDKAFLCIEPTIGFREDIEAPDGPWTLEASYFSEHQPLDQDRGKKYYWFYLGLGEEIEATVGWFVPADQIKEDPLYYIIGSGGNAEDYLYFQLTLDEDVNDND</sequence>
<gene>
    <name evidence="1" type="ORF">SAMN05421736_13322</name>
</gene>
<accession>A0A1H3V0Y4</accession>
<dbReference type="Proteomes" id="UP000198935">
    <property type="component" value="Unassembled WGS sequence"/>
</dbReference>
<name>A0A1H3V0Y4_9BACI</name>
<dbReference type="AlphaFoldDB" id="A0A1H3V0Y4"/>
<dbReference type="Pfam" id="PF16430">
    <property type="entry name" value="DUF5027"/>
    <property type="match status" value="1"/>
</dbReference>
<proteinExistence type="predicted"/>
<dbReference type="InterPro" id="IPR032208">
    <property type="entry name" value="DUF5027"/>
</dbReference>
<organism evidence="1 2">
    <name type="scientific">Evansella caseinilytica</name>
    <dbReference type="NCBI Taxonomy" id="1503961"/>
    <lineage>
        <taxon>Bacteria</taxon>
        <taxon>Bacillati</taxon>
        <taxon>Bacillota</taxon>
        <taxon>Bacilli</taxon>
        <taxon>Bacillales</taxon>
        <taxon>Bacillaceae</taxon>
        <taxon>Evansella</taxon>
    </lineage>
</organism>
<reference evidence="2" key="1">
    <citation type="submission" date="2016-10" db="EMBL/GenBank/DDBJ databases">
        <authorList>
            <person name="Varghese N."/>
            <person name="Submissions S."/>
        </authorList>
    </citation>
    <scope>NUCLEOTIDE SEQUENCE [LARGE SCALE GENOMIC DNA]</scope>
    <source>
        <strain evidence="2">SP</strain>
    </source>
</reference>
<dbReference type="EMBL" id="FNPI01000033">
    <property type="protein sequence ID" value="SDZ68277.1"/>
    <property type="molecule type" value="Genomic_DNA"/>
</dbReference>
<protein>
    <submittedName>
        <fullName evidence="1">Uncharacterized protein</fullName>
    </submittedName>
</protein>